<dbReference type="STRING" id="391595.RLO149_c032560"/>
<proteinExistence type="predicted"/>
<dbReference type="InterPro" id="IPR023214">
    <property type="entry name" value="HAD_sf"/>
</dbReference>
<keyword evidence="2" id="KW-1185">Reference proteome</keyword>
<dbReference type="Gene3D" id="3.40.50.1000">
    <property type="entry name" value="HAD superfamily/HAD-like"/>
    <property type="match status" value="1"/>
</dbReference>
<dbReference type="eggNOG" id="COG0637">
    <property type="taxonomic scope" value="Bacteria"/>
</dbReference>
<dbReference type="Gene3D" id="1.10.150.240">
    <property type="entry name" value="Putative phosphatase, domain 2"/>
    <property type="match status" value="1"/>
</dbReference>
<evidence type="ECO:0000313" key="2">
    <source>
        <dbReference type="Proteomes" id="UP000001353"/>
    </source>
</evidence>
<dbReference type="InterPro" id="IPR036412">
    <property type="entry name" value="HAD-like_sf"/>
</dbReference>
<sequence>MNSAAIDKLTETSLPTRKSVRQLRWFETSFRAQMAAVSAQTGQHYDLSDQRLIDTFLSWHHAFDSQKPASRMVRRAYVSFAAGMMFYELLHKRPVSVRTGSAPAEAKTPALMHPEAYLYASYCHVIRQAILGEDFWLDTNAPDRMDEIAIWQTFSKETTQDRAAAIAFLDLFTNGSRTWAIPKMTHSQGGFGNRLWDLAARQSDADVPTRVDIPKGAALRNISDTARLGQIQLSAATKLVLIAFEGVAAQTDLIDSEELSALLNDYGVPLTPQETRDRFSGQPLSSALTYIAERTGKLCPKDFLEKLDQRLVDRDTVDLALTPGFELFLGRLKTANLDVAIVSHGRHRRVDAAQNLPALSGLESAGPIHYLDPANRVGNGLRSTIRARGHAPETAILIDASSTGVGMAKNLSMPVFGFVDKTRIVDRNMLICAGAQAVLVDFEELTLGR</sequence>
<accession>F7ZKJ3</accession>
<name>F7ZKJ3_ROSLO</name>
<reference evidence="1 2" key="1">
    <citation type="journal article" date="2011" name="BMC Genomics">
        <title>Comparative genome analysis and genome-guided physiological analysis of Roseobacter litoralis.</title>
        <authorList>
            <person name="Kalhoefer D."/>
            <person name="Thole S."/>
            <person name="Voget S."/>
            <person name="Lehmann R."/>
            <person name="Liesegang H."/>
            <person name="Wollher A."/>
            <person name="Daniel R."/>
            <person name="Simon M."/>
            <person name="Brinkhoff T."/>
        </authorList>
    </citation>
    <scope>NUCLEOTIDE SEQUENCE [LARGE SCALE GENOMIC DNA]</scope>
    <source>
        <strain evidence="2">ATCC 49566 / DSM 6996 / JCM 21268 / NBRC 15278 / OCh 149</strain>
    </source>
</reference>
<dbReference type="KEGG" id="rli:RLO149_c032560"/>
<dbReference type="Proteomes" id="UP000001353">
    <property type="component" value="Chromosome"/>
</dbReference>
<protein>
    <submittedName>
        <fullName evidence="1">Uncharacterized protein</fullName>
    </submittedName>
</protein>
<dbReference type="OrthoDB" id="7764972at2"/>
<dbReference type="EMBL" id="CP002623">
    <property type="protein sequence ID" value="AEI95207.1"/>
    <property type="molecule type" value="Genomic_DNA"/>
</dbReference>
<dbReference type="HOGENOM" id="CLU_609544_0_0_5"/>
<evidence type="ECO:0000313" key="1">
    <source>
        <dbReference type="EMBL" id="AEI95207.1"/>
    </source>
</evidence>
<dbReference type="RefSeq" id="WP_013963115.1">
    <property type="nucleotide sequence ID" value="NC_015730.1"/>
</dbReference>
<dbReference type="AlphaFoldDB" id="F7ZKJ3"/>
<dbReference type="SUPFAM" id="SSF56784">
    <property type="entry name" value="HAD-like"/>
    <property type="match status" value="1"/>
</dbReference>
<gene>
    <name evidence="1" type="ordered locus">RLO149_c032560</name>
</gene>
<organism evidence="1 2">
    <name type="scientific">Roseobacter litoralis (strain ATCC 49566 / DSM 6996 / JCM 21268 / NBRC 15278 / OCh 149)</name>
    <dbReference type="NCBI Taxonomy" id="391595"/>
    <lineage>
        <taxon>Bacteria</taxon>
        <taxon>Pseudomonadati</taxon>
        <taxon>Pseudomonadota</taxon>
        <taxon>Alphaproteobacteria</taxon>
        <taxon>Rhodobacterales</taxon>
        <taxon>Roseobacteraceae</taxon>
        <taxon>Roseobacter</taxon>
    </lineage>
</organism>
<dbReference type="InterPro" id="IPR023198">
    <property type="entry name" value="PGP-like_dom2"/>
</dbReference>